<name>A0A938WTX6_9BACT</name>
<dbReference type="InterPro" id="IPR035376">
    <property type="entry name" value="NigD_C"/>
</dbReference>
<evidence type="ECO:0000313" key="4">
    <source>
        <dbReference type="Proteomes" id="UP000706891"/>
    </source>
</evidence>
<dbReference type="Pfam" id="PF17415">
    <property type="entry name" value="NigD_C"/>
    <property type="match status" value="1"/>
</dbReference>
<reference evidence="3" key="1">
    <citation type="submission" date="2020-08" db="EMBL/GenBank/DDBJ databases">
        <authorList>
            <person name="Cejkova D."/>
            <person name="Kubasova T."/>
            <person name="Jahodarova E."/>
            <person name="Rychlik I."/>
        </authorList>
    </citation>
    <scope>NUCLEOTIDE SEQUENCE</scope>
    <source>
        <strain evidence="3">An824</strain>
    </source>
</reference>
<organism evidence="3 4">
    <name type="scientific">Marseilla massiliensis</name>
    <dbReference type="NCBI Taxonomy" id="1841864"/>
    <lineage>
        <taxon>Bacteria</taxon>
        <taxon>Pseudomonadati</taxon>
        <taxon>Bacteroidota</taxon>
        <taxon>Bacteroidia</taxon>
        <taxon>Bacteroidales</taxon>
        <taxon>Prevotellaceae</taxon>
        <taxon>Marseilla</taxon>
    </lineage>
</organism>
<dbReference type="Gene3D" id="2.60.40.2370">
    <property type="entry name" value="NigD-like, C-terminal beta sandwich domain"/>
    <property type="match status" value="1"/>
</dbReference>
<feature type="domain" description="NigD-like C-terminal" evidence="2">
    <location>
        <begin position="111"/>
        <end position="228"/>
    </location>
</feature>
<keyword evidence="1" id="KW-0732">Signal</keyword>
<dbReference type="Proteomes" id="UP000706891">
    <property type="component" value="Unassembled WGS sequence"/>
</dbReference>
<sequence length="230" mass="25359">MKFIPSYILLFLLFVLSACSNDPYDTGDGALSHMRADFVEAQTDNNANIVSIETDDGERMFLTGAINVAWAERPDTVYRALLYYNKVEADDGTNNAEPLGISQVLVPQITPIEEVKDGIKTDPVTFESSWTSRNGKYLNLDLSIKTGSVNGDFNTQTIGIICTGVDTDANGRHHVSLRLYHDQNGVPEYYSAEAYVSIAVSRLPIVPVEGDEVAVEINTYDGTITRTFTF</sequence>
<gene>
    <name evidence="3" type="ORF">H6A34_09860</name>
</gene>
<feature type="signal peptide" evidence="1">
    <location>
        <begin position="1"/>
        <end position="20"/>
    </location>
</feature>
<comment type="caution">
    <text evidence="3">The sequence shown here is derived from an EMBL/GenBank/DDBJ whole genome shotgun (WGS) entry which is preliminary data.</text>
</comment>
<dbReference type="Gene3D" id="2.40.50.500">
    <property type="entry name" value="NigD-like N-terminal OB domain"/>
    <property type="match status" value="1"/>
</dbReference>
<dbReference type="InterPro" id="IPR038179">
    <property type="entry name" value="NigD-like_N_sf"/>
</dbReference>
<dbReference type="PROSITE" id="PS51257">
    <property type="entry name" value="PROKAR_LIPOPROTEIN"/>
    <property type="match status" value="1"/>
</dbReference>
<evidence type="ECO:0000256" key="1">
    <source>
        <dbReference type="SAM" id="SignalP"/>
    </source>
</evidence>
<accession>A0A938WTX6</accession>
<dbReference type="EMBL" id="JACJJG010000057">
    <property type="protein sequence ID" value="MBM6674178.1"/>
    <property type="molecule type" value="Genomic_DNA"/>
</dbReference>
<keyword evidence="4" id="KW-1185">Reference proteome</keyword>
<dbReference type="RefSeq" id="WP_205105305.1">
    <property type="nucleotide sequence ID" value="NZ_JACJJG010000057.1"/>
</dbReference>
<dbReference type="AlphaFoldDB" id="A0A938WTX6"/>
<feature type="chain" id="PRO_5037875435" evidence="1">
    <location>
        <begin position="21"/>
        <end position="230"/>
    </location>
</feature>
<evidence type="ECO:0000313" key="3">
    <source>
        <dbReference type="EMBL" id="MBM6674178.1"/>
    </source>
</evidence>
<evidence type="ECO:0000259" key="2">
    <source>
        <dbReference type="Pfam" id="PF17415"/>
    </source>
</evidence>
<proteinExistence type="predicted"/>
<protein>
    <submittedName>
        <fullName evidence="3">NigD-like N-terminal domain-containing protein</fullName>
    </submittedName>
</protein>
<reference evidence="3" key="2">
    <citation type="journal article" date="2021" name="Sci. Rep.">
        <title>The distribution of antibiotic resistance genes in chicken gut microbiota commensals.</title>
        <authorList>
            <person name="Juricova H."/>
            <person name="Matiasovicova J."/>
            <person name="Kubasova T."/>
            <person name="Cejkova D."/>
            <person name="Rychlik I."/>
        </authorList>
    </citation>
    <scope>NUCLEOTIDE SEQUENCE</scope>
    <source>
        <strain evidence="3">An824</strain>
    </source>
</reference>
<dbReference type="InterPro" id="IPR038143">
    <property type="entry name" value="NigD-like_C_dom_sf"/>
</dbReference>